<keyword evidence="2 4" id="KW-0697">Rotamase</keyword>
<dbReference type="Gene3D" id="3.10.50.40">
    <property type="match status" value="1"/>
</dbReference>
<reference evidence="8" key="1">
    <citation type="submission" date="2022-01" db="EMBL/GenBank/DDBJ databases">
        <authorList>
            <person name="King R."/>
        </authorList>
    </citation>
    <scope>NUCLEOTIDE SEQUENCE</scope>
</reference>
<dbReference type="GO" id="GO:0005730">
    <property type="term" value="C:nucleolus"/>
    <property type="evidence" value="ECO:0007669"/>
    <property type="project" value="TreeGrafter"/>
</dbReference>
<sequence length="390" mass="43359">MFWGLIMEPQRRYTQKVKKAFHISMASLDVSTSSEEPAQVMVGFEGRNYLLCTLRKPDLLQCALDLNFEVGDELSLAANGKCHVHLTGYLIEDPDELLEDDDDDEDEEETVEKEVKKKNKRNKEEVANGPPVKKLKANNKNAQAEDSDDDSDEDDSDVGVKYLLQKTLESDEDDDTFVSDTEDNGEEEDVGEEVNSDVDEEEEDDEDESSLSEADSDDELATPNPTAKLNGSPKKQEIITPTKQKERKDKKNEQKKQQTKEVKTPNKENKSPKAKEAKKAVLQNGLIIEDIKEGQGPPAKPGKFISVYYEGRLKSNNKVFDATNKGAGFSFRLGGGEVIKGWDAGLVGMKLGGKRRLTCPPNMAYGPKGSPPTIPANSTLVFEVELKKIR</sequence>
<keyword evidence="3 4" id="KW-0413">Isomerase</keyword>
<name>A0A9P0DB17_9CUCU</name>
<evidence type="ECO:0000313" key="8">
    <source>
        <dbReference type="EMBL" id="CAH1113620.1"/>
    </source>
</evidence>
<comment type="catalytic activity">
    <reaction evidence="1 4 5">
        <text>[protein]-peptidylproline (omega=180) = [protein]-peptidylproline (omega=0)</text>
        <dbReference type="Rhea" id="RHEA:16237"/>
        <dbReference type="Rhea" id="RHEA-COMP:10747"/>
        <dbReference type="Rhea" id="RHEA-COMP:10748"/>
        <dbReference type="ChEBI" id="CHEBI:83833"/>
        <dbReference type="ChEBI" id="CHEBI:83834"/>
        <dbReference type="EC" id="5.2.1.8"/>
    </reaction>
</comment>
<evidence type="ECO:0000256" key="2">
    <source>
        <dbReference type="ARBA" id="ARBA00023110"/>
    </source>
</evidence>
<feature type="compositionally biased region" description="Basic and acidic residues" evidence="6">
    <location>
        <begin position="243"/>
        <end position="277"/>
    </location>
</feature>
<dbReference type="PIRSF" id="PIRSF001473">
    <property type="entry name" value="FK506-bp_FPR3"/>
    <property type="match status" value="1"/>
</dbReference>
<dbReference type="EC" id="5.2.1.8" evidence="4"/>
<evidence type="ECO:0000259" key="7">
    <source>
        <dbReference type="PROSITE" id="PS50059"/>
    </source>
</evidence>
<dbReference type="GO" id="GO:0000785">
    <property type="term" value="C:chromatin"/>
    <property type="evidence" value="ECO:0007669"/>
    <property type="project" value="TreeGrafter"/>
</dbReference>
<dbReference type="PROSITE" id="PS50059">
    <property type="entry name" value="FKBP_PPIASE"/>
    <property type="match status" value="1"/>
</dbReference>
<evidence type="ECO:0000256" key="1">
    <source>
        <dbReference type="ARBA" id="ARBA00000971"/>
    </source>
</evidence>
<dbReference type="AlphaFoldDB" id="A0A9P0DB17"/>
<dbReference type="Pfam" id="PF17800">
    <property type="entry name" value="NPL"/>
    <property type="match status" value="1"/>
</dbReference>
<proteinExistence type="inferred from homology"/>
<protein>
    <recommendedName>
        <fullName evidence="4">FK506-binding protein</fullName>
        <ecNumber evidence="4">5.2.1.8</ecNumber>
    </recommendedName>
</protein>
<dbReference type="Proteomes" id="UP001153636">
    <property type="component" value="Chromosome 7"/>
</dbReference>
<dbReference type="Pfam" id="PF00254">
    <property type="entry name" value="FKBP_C"/>
    <property type="match status" value="1"/>
</dbReference>
<evidence type="ECO:0000313" key="9">
    <source>
        <dbReference type="Proteomes" id="UP001153636"/>
    </source>
</evidence>
<dbReference type="InterPro" id="IPR023566">
    <property type="entry name" value="PPIase_Fpr3/Fpr4-like"/>
</dbReference>
<feature type="compositionally biased region" description="Acidic residues" evidence="6">
    <location>
        <begin position="95"/>
        <end position="111"/>
    </location>
</feature>
<dbReference type="Gene3D" id="2.60.120.340">
    <property type="entry name" value="Nucleoplasmin core domain"/>
    <property type="match status" value="1"/>
</dbReference>
<feature type="compositionally biased region" description="Acidic residues" evidence="6">
    <location>
        <begin position="145"/>
        <end position="157"/>
    </location>
</feature>
<evidence type="ECO:0000256" key="6">
    <source>
        <dbReference type="SAM" id="MobiDB-lite"/>
    </source>
</evidence>
<dbReference type="SUPFAM" id="SSF54534">
    <property type="entry name" value="FKBP-like"/>
    <property type="match status" value="1"/>
</dbReference>
<dbReference type="InterPro" id="IPR046357">
    <property type="entry name" value="PPIase_dom_sf"/>
</dbReference>
<dbReference type="PANTHER" id="PTHR43811:SF19">
    <property type="entry name" value="39 KDA FK506-BINDING NUCLEAR PROTEIN"/>
    <property type="match status" value="1"/>
</dbReference>
<dbReference type="FunFam" id="3.10.50.40:FF:000006">
    <property type="entry name" value="Peptidyl-prolyl cis-trans isomerase"/>
    <property type="match status" value="1"/>
</dbReference>
<keyword evidence="9" id="KW-1185">Reference proteome</keyword>
<comment type="similarity">
    <text evidence="4">Belongs to the FKBP-type PPIase family.</text>
</comment>
<dbReference type="GO" id="GO:0003755">
    <property type="term" value="F:peptidyl-prolyl cis-trans isomerase activity"/>
    <property type="evidence" value="ECO:0007669"/>
    <property type="project" value="UniProtKB-KW"/>
</dbReference>
<evidence type="ECO:0000256" key="5">
    <source>
        <dbReference type="PROSITE-ProRule" id="PRU00277"/>
    </source>
</evidence>
<dbReference type="InterPro" id="IPR001179">
    <property type="entry name" value="PPIase_FKBP_dom"/>
</dbReference>
<evidence type="ECO:0000256" key="4">
    <source>
        <dbReference type="PIRNR" id="PIRNR001473"/>
    </source>
</evidence>
<feature type="compositionally biased region" description="Acidic residues" evidence="6">
    <location>
        <begin position="170"/>
        <end position="220"/>
    </location>
</feature>
<dbReference type="OrthoDB" id="1902587at2759"/>
<feature type="region of interest" description="Disordered" evidence="6">
    <location>
        <begin position="95"/>
        <end position="277"/>
    </location>
</feature>
<dbReference type="PANTHER" id="PTHR43811">
    <property type="entry name" value="FKBP-TYPE PEPTIDYL-PROLYL CIS-TRANS ISOMERASE FKPA"/>
    <property type="match status" value="1"/>
</dbReference>
<dbReference type="EMBL" id="OV651819">
    <property type="protein sequence ID" value="CAH1113620.1"/>
    <property type="molecule type" value="Genomic_DNA"/>
</dbReference>
<organism evidence="8 9">
    <name type="scientific">Psylliodes chrysocephalus</name>
    <dbReference type="NCBI Taxonomy" id="3402493"/>
    <lineage>
        <taxon>Eukaryota</taxon>
        <taxon>Metazoa</taxon>
        <taxon>Ecdysozoa</taxon>
        <taxon>Arthropoda</taxon>
        <taxon>Hexapoda</taxon>
        <taxon>Insecta</taxon>
        <taxon>Pterygota</taxon>
        <taxon>Neoptera</taxon>
        <taxon>Endopterygota</taxon>
        <taxon>Coleoptera</taxon>
        <taxon>Polyphaga</taxon>
        <taxon>Cucujiformia</taxon>
        <taxon>Chrysomeloidea</taxon>
        <taxon>Chrysomelidae</taxon>
        <taxon>Galerucinae</taxon>
        <taxon>Alticini</taxon>
        <taxon>Psylliodes</taxon>
    </lineage>
</organism>
<evidence type="ECO:0000256" key="3">
    <source>
        <dbReference type="ARBA" id="ARBA00023235"/>
    </source>
</evidence>
<gene>
    <name evidence="8" type="ORF">PSYICH_LOCUS13766</name>
</gene>
<dbReference type="InterPro" id="IPR041232">
    <property type="entry name" value="NPL"/>
</dbReference>
<feature type="domain" description="PPIase FKBP-type" evidence="7">
    <location>
        <begin position="302"/>
        <end position="390"/>
    </location>
</feature>
<accession>A0A9P0DB17</accession>